<gene>
    <name evidence="1" type="ORF">Poly41_27170</name>
</gene>
<reference evidence="1 2" key="1">
    <citation type="submission" date="2019-02" db="EMBL/GenBank/DDBJ databases">
        <title>Deep-cultivation of Planctomycetes and their phenomic and genomic characterization uncovers novel biology.</title>
        <authorList>
            <person name="Wiegand S."/>
            <person name="Jogler M."/>
            <person name="Boedeker C."/>
            <person name="Pinto D."/>
            <person name="Vollmers J."/>
            <person name="Rivas-Marin E."/>
            <person name="Kohn T."/>
            <person name="Peeters S.H."/>
            <person name="Heuer A."/>
            <person name="Rast P."/>
            <person name="Oberbeckmann S."/>
            <person name="Bunk B."/>
            <person name="Jeske O."/>
            <person name="Meyerdierks A."/>
            <person name="Storesund J.E."/>
            <person name="Kallscheuer N."/>
            <person name="Luecker S."/>
            <person name="Lage O.M."/>
            <person name="Pohl T."/>
            <person name="Merkel B.J."/>
            <person name="Hornburger P."/>
            <person name="Mueller R.-W."/>
            <person name="Bruemmer F."/>
            <person name="Labrenz M."/>
            <person name="Spormann A.M."/>
            <person name="Op Den Camp H."/>
            <person name="Overmann J."/>
            <person name="Amann R."/>
            <person name="Jetten M.S.M."/>
            <person name="Mascher T."/>
            <person name="Medema M.H."/>
            <person name="Devos D.P."/>
            <person name="Kaster A.-K."/>
            <person name="Ovreas L."/>
            <person name="Rohde M."/>
            <person name="Galperin M.Y."/>
            <person name="Jogler C."/>
        </authorList>
    </citation>
    <scope>NUCLEOTIDE SEQUENCE [LARGE SCALE GENOMIC DNA]</scope>
    <source>
        <strain evidence="1 2">Poly41</strain>
    </source>
</reference>
<evidence type="ECO:0000313" key="1">
    <source>
        <dbReference type="EMBL" id="TWU38241.1"/>
    </source>
</evidence>
<comment type="caution">
    <text evidence="1">The sequence shown here is derived from an EMBL/GenBank/DDBJ whole genome shotgun (WGS) entry which is preliminary data.</text>
</comment>
<dbReference type="Proteomes" id="UP000319143">
    <property type="component" value="Unassembled WGS sequence"/>
</dbReference>
<organism evidence="1 2">
    <name type="scientific">Novipirellula artificiosorum</name>
    <dbReference type="NCBI Taxonomy" id="2528016"/>
    <lineage>
        <taxon>Bacteria</taxon>
        <taxon>Pseudomonadati</taxon>
        <taxon>Planctomycetota</taxon>
        <taxon>Planctomycetia</taxon>
        <taxon>Pirellulales</taxon>
        <taxon>Pirellulaceae</taxon>
        <taxon>Novipirellula</taxon>
    </lineage>
</organism>
<sequence length="38" mass="4091">MLAELGEILSMDVVLPIDDAAAGSAKQETQYIRWGAAR</sequence>
<proteinExistence type="predicted"/>
<dbReference type="EMBL" id="SJPV01000004">
    <property type="protein sequence ID" value="TWU38241.1"/>
    <property type="molecule type" value="Genomic_DNA"/>
</dbReference>
<name>A0A5C6DRR5_9BACT</name>
<protein>
    <submittedName>
        <fullName evidence="1">Uncharacterized protein</fullName>
    </submittedName>
</protein>
<evidence type="ECO:0000313" key="2">
    <source>
        <dbReference type="Proteomes" id="UP000319143"/>
    </source>
</evidence>
<accession>A0A5C6DRR5</accession>
<keyword evidence="2" id="KW-1185">Reference proteome</keyword>
<dbReference type="AlphaFoldDB" id="A0A5C6DRR5"/>